<gene>
    <name evidence="2" type="ORF">LECACI_7A002958</name>
</gene>
<proteinExistence type="predicted"/>
<dbReference type="EMBL" id="CAVMBE010000013">
    <property type="protein sequence ID" value="CAK3932711.1"/>
    <property type="molecule type" value="Genomic_DNA"/>
</dbReference>
<sequence length="416" mass="45687">MSGVHGQVLGHLVRRGYETAQAHFTSVDREYIQRLKHDANLYDNAGPGMEVKPYEMLPVLITGIITIIVIASVRYTIGEVMASLTMIESQTTTAIVEDEPPAYPGEPDAPIEKEPALSAEPEVDVEVTLVQKKPVTAKITTTMAHLRRVGGWRAQWRGLGFSLLYHFPHAVISHFLGSLLGFGLFGNSLAYIFTSVALSRIHMLWTHSMIALPSNKSWLRRLVPRKQCKALLLPSLVFAAAQQAAFILPVVVALAVGMPEKDHVVQAAHRKDCAVLSLMGLRFLAVPATLLFVTFAVLLPAAVTLTRIEALLLPEGEDTIVPFDRQAVVGSIDLAARGSSWQIFVEAWRSFDGASRWRLIKLYIKMVFVQLFVVFTGLHIVAAELYLVGGQRLGLLIKSTAAQLQLVAIEAQQNGN</sequence>
<feature type="transmembrane region" description="Helical" evidence="1">
    <location>
        <begin position="231"/>
        <end position="256"/>
    </location>
</feature>
<feature type="transmembrane region" description="Helical" evidence="1">
    <location>
        <begin position="366"/>
        <end position="388"/>
    </location>
</feature>
<name>A0AAI8YVV8_9PEZI</name>
<evidence type="ECO:0000313" key="3">
    <source>
        <dbReference type="Proteomes" id="UP001296104"/>
    </source>
</evidence>
<comment type="caution">
    <text evidence="2">The sequence shown here is derived from an EMBL/GenBank/DDBJ whole genome shotgun (WGS) entry which is preliminary data.</text>
</comment>
<reference evidence="2" key="1">
    <citation type="submission" date="2023-11" db="EMBL/GenBank/DDBJ databases">
        <authorList>
            <person name="Alioto T."/>
            <person name="Alioto T."/>
            <person name="Gomez Garrido J."/>
        </authorList>
    </citation>
    <scope>NUCLEOTIDE SEQUENCE</scope>
</reference>
<feature type="transmembrane region" description="Helical" evidence="1">
    <location>
        <begin position="276"/>
        <end position="299"/>
    </location>
</feature>
<dbReference type="Proteomes" id="UP001296104">
    <property type="component" value="Unassembled WGS sequence"/>
</dbReference>
<accession>A0AAI8YVV8</accession>
<protein>
    <submittedName>
        <fullName evidence="2">Uncharacterized protein</fullName>
    </submittedName>
</protein>
<evidence type="ECO:0000313" key="2">
    <source>
        <dbReference type="EMBL" id="CAK3932711.1"/>
    </source>
</evidence>
<feature type="transmembrane region" description="Helical" evidence="1">
    <location>
        <begin position="56"/>
        <end position="77"/>
    </location>
</feature>
<keyword evidence="1" id="KW-1133">Transmembrane helix</keyword>
<feature type="transmembrane region" description="Helical" evidence="1">
    <location>
        <begin position="163"/>
        <end position="185"/>
    </location>
</feature>
<keyword evidence="3" id="KW-1185">Reference proteome</keyword>
<keyword evidence="1" id="KW-0472">Membrane</keyword>
<keyword evidence="1" id="KW-0812">Transmembrane</keyword>
<dbReference type="AlphaFoldDB" id="A0AAI8YVV8"/>
<organism evidence="2 3">
    <name type="scientific">Lecanosticta acicola</name>
    <dbReference type="NCBI Taxonomy" id="111012"/>
    <lineage>
        <taxon>Eukaryota</taxon>
        <taxon>Fungi</taxon>
        <taxon>Dikarya</taxon>
        <taxon>Ascomycota</taxon>
        <taxon>Pezizomycotina</taxon>
        <taxon>Dothideomycetes</taxon>
        <taxon>Dothideomycetidae</taxon>
        <taxon>Mycosphaerellales</taxon>
        <taxon>Mycosphaerellaceae</taxon>
        <taxon>Lecanosticta</taxon>
    </lineage>
</organism>
<feature type="transmembrane region" description="Helical" evidence="1">
    <location>
        <begin position="191"/>
        <end position="210"/>
    </location>
</feature>
<evidence type="ECO:0000256" key="1">
    <source>
        <dbReference type="SAM" id="Phobius"/>
    </source>
</evidence>